<evidence type="ECO:0000313" key="4">
    <source>
        <dbReference type="Proteomes" id="UP000179807"/>
    </source>
</evidence>
<feature type="coiled-coil region" evidence="1">
    <location>
        <begin position="444"/>
        <end position="538"/>
    </location>
</feature>
<name>A0A1J4K5D6_9EUKA</name>
<reference evidence="3" key="1">
    <citation type="submission" date="2016-10" db="EMBL/GenBank/DDBJ databases">
        <authorList>
            <person name="Benchimol M."/>
            <person name="Almeida L.G."/>
            <person name="Vasconcelos A.T."/>
            <person name="Perreira-Neves A."/>
            <person name="Rosa I.A."/>
            <person name="Tasca T."/>
            <person name="Bogo M.R."/>
            <person name="de Souza W."/>
        </authorList>
    </citation>
    <scope>NUCLEOTIDE SEQUENCE [LARGE SCALE GENOMIC DNA]</scope>
    <source>
        <strain evidence="3">K</strain>
    </source>
</reference>
<comment type="caution">
    <text evidence="3">The sequence shown here is derived from an EMBL/GenBank/DDBJ whole genome shotgun (WGS) entry which is preliminary data.</text>
</comment>
<feature type="compositionally biased region" description="Basic and acidic residues" evidence="2">
    <location>
        <begin position="146"/>
        <end position="161"/>
    </location>
</feature>
<gene>
    <name evidence="3" type="ORF">TRFO_05622</name>
</gene>
<proteinExistence type="predicted"/>
<keyword evidence="1" id="KW-0175">Coiled coil</keyword>
<evidence type="ECO:0000256" key="2">
    <source>
        <dbReference type="SAM" id="MobiDB-lite"/>
    </source>
</evidence>
<dbReference type="Proteomes" id="UP000179807">
    <property type="component" value="Unassembled WGS sequence"/>
</dbReference>
<sequence length="599" mass="70845">MRKKRETHEDEDDSYLLQRLMKAKNISETGMDQIKLIACFQDKIKELLHCRDIADTLKTQLCVEKESNRKLKEENEFLKSESEARFLSYSSEASAFSGRYQSSSSTFSNHKKTNIPKDYSELKEKNQNLKDQIKELKQKIQILKTENDKMTHDDEKKKQEENNLQIDYNKILQEYETMKQEKENLKEMNENKHKDNEKILQENEKLKKENESLYAENANLYQENEKLKQQVEDKSIDFQKQSNDLQKQSNDYEKQIIHLQNKIDRRNKMIETFKITENERLENIGLLEKKFIEKNKKVAIYQQIVDRQIHFGQQQQLRCVFCRILAERFKEIDNAISNLHGSLTGHKESGLQSIILAITFCLRWRNEKFRKNMNIEPESLLYYASNKRLPLLAKLCDIQSIFSQLTNSLSNTKEELNKSLLQNMSSKRDYFEMENIIEQSQTGCKNLQTQVKVYKTMIENMNEEMALLIKPEKFQDLLMKNSNLQLKIDSLIEKCHQLELEIVEKNKEVMKAKSLQRIAEEQHELDVENIKVEQQEVQKHKDSVEILTTKLMGRSKDLLSYERMIYAVQPKVLSRSSHSNAIDELPPDFTKADINPKFL</sequence>
<accession>A0A1J4K5D6</accession>
<evidence type="ECO:0000256" key="1">
    <source>
        <dbReference type="SAM" id="Coils"/>
    </source>
</evidence>
<dbReference type="AlphaFoldDB" id="A0A1J4K5D6"/>
<feature type="region of interest" description="Disordered" evidence="2">
    <location>
        <begin position="146"/>
        <end position="165"/>
    </location>
</feature>
<dbReference type="EMBL" id="MLAK01000727">
    <property type="protein sequence ID" value="OHT06411.1"/>
    <property type="molecule type" value="Genomic_DNA"/>
</dbReference>
<keyword evidence="4" id="KW-1185">Reference proteome</keyword>
<dbReference type="GeneID" id="94827306"/>
<protein>
    <submittedName>
        <fullName evidence="3">Uncharacterized protein</fullName>
    </submittedName>
</protein>
<dbReference type="VEuPathDB" id="TrichDB:TRFO_05622"/>
<feature type="compositionally biased region" description="Polar residues" evidence="2">
    <location>
        <begin position="99"/>
        <end position="108"/>
    </location>
</feature>
<dbReference type="RefSeq" id="XP_068359547.1">
    <property type="nucleotide sequence ID" value="XM_068492602.1"/>
</dbReference>
<organism evidence="3 4">
    <name type="scientific">Tritrichomonas foetus</name>
    <dbReference type="NCBI Taxonomy" id="1144522"/>
    <lineage>
        <taxon>Eukaryota</taxon>
        <taxon>Metamonada</taxon>
        <taxon>Parabasalia</taxon>
        <taxon>Tritrichomonadida</taxon>
        <taxon>Tritrichomonadidae</taxon>
        <taxon>Tritrichomonas</taxon>
    </lineage>
</organism>
<evidence type="ECO:0000313" key="3">
    <source>
        <dbReference type="EMBL" id="OHT06411.1"/>
    </source>
</evidence>
<feature type="region of interest" description="Disordered" evidence="2">
    <location>
        <begin position="99"/>
        <end position="121"/>
    </location>
</feature>